<feature type="region of interest" description="Disordered" evidence="1">
    <location>
        <begin position="122"/>
        <end position="144"/>
    </location>
</feature>
<feature type="compositionally biased region" description="Pro residues" evidence="1">
    <location>
        <begin position="129"/>
        <end position="144"/>
    </location>
</feature>
<evidence type="ECO:0000256" key="1">
    <source>
        <dbReference type="SAM" id="MobiDB-lite"/>
    </source>
</evidence>
<evidence type="ECO:0000313" key="2">
    <source>
        <dbReference type="EMBL" id="MDR5653580.1"/>
    </source>
</evidence>
<dbReference type="PIRSF" id="PIRSF032064">
    <property type="entry name" value="UCP032064"/>
    <property type="match status" value="1"/>
</dbReference>
<accession>A0ABU1F9L1</accession>
<organism evidence="2 3">
    <name type="scientific">Ruixingdingia sedimenti</name>
    <dbReference type="NCBI Taxonomy" id="3073604"/>
    <lineage>
        <taxon>Bacteria</taxon>
        <taxon>Pseudomonadati</taxon>
        <taxon>Pseudomonadota</taxon>
        <taxon>Alphaproteobacteria</taxon>
        <taxon>Rhodobacterales</taxon>
        <taxon>Paracoccaceae</taxon>
        <taxon>Ruixingdingia</taxon>
    </lineage>
</organism>
<dbReference type="RefSeq" id="WP_310457822.1">
    <property type="nucleotide sequence ID" value="NZ_JAVKPH010000015.1"/>
</dbReference>
<dbReference type="Pfam" id="PF05258">
    <property type="entry name" value="DciA"/>
    <property type="match status" value="1"/>
</dbReference>
<proteinExistence type="predicted"/>
<dbReference type="InterPro" id="IPR010593">
    <property type="entry name" value="DUF1159"/>
</dbReference>
<dbReference type="EMBL" id="JAVKPH010000015">
    <property type="protein sequence ID" value="MDR5653580.1"/>
    <property type="molecule type" value="Genomic_DNA"/>
</dbReference>
<evidence type="ECO:0000313" key="3">
    <source>
        <dbReference type="Proteomes" id="UP001247754"/>
    </source>
</evidence>
<protein>
    <submittedName>
        <fullName evidence="2">DciA family protein</fullName>
    </submittedName>
</protein>
<comment type="caution">
    <text evidence="2">The sequence shown here is derived from an EMBL/GenBank/DDBJ whole genome shotgun (WGS) entry which is preliminary data.</text>
</comment>
<name>A0ABU1F9L1_9RHOB</name>
<gene>
    <name evidence="2" type="ORF">RGD00_13260</name>
</gene>
<keyword evidence="3" id="KW-1185">Reference proteome</keyword>
<dbReference type="InterPro" id="IPR007922">
    <property type="entry name" value="DciA-like"/>
</dbReference>
<reference evidence="2 3" key="1">
    <citation type="submission" date="2023-09" db="EMBL/GenBank/DDBJ databases">
        <title>Xinfangfangia sedmenti sp. nov., isolated the sedment.</title>
        <authorList>
            <person name="Xu L."/>
        </authorList>
    </citation>
    <scope>NUCLEOTIDE SEQUENCE [LARGE SCALE GENOMIC DNA]</scope>
    <source>
        <strain evidence="2 3">LG-4</strain>
    </source>
</reference>
<dbReference type="Proteomes" id="UP001247754">
    <property type="component" value="Unassembled WGS sequence"/>
</dbReference>
<sequence>MTRPPQTPPAPPPRRLRGFEPAAALVQRRVEKAGESRGFAVARLLTHWAEIAGQDLAAITRPVKVGYGREGLGAVLTLLVAPAQAPLVQMAADKLKDRVNAVYGYNAIARIHLTQTAPTGFAEGQTPFTPAPAPRPAPAGPPPEIAARAATVTAGIGDDRLRAALEALAQNVLTRAAK</sequence>